<keyword evidence="2" id="KW-0732">Signal</keyword>
<sequence>MKKAIRATSLAVLLSFGTTFIAGPAMAAMVGTEEAVVAHQNRDELKKFFDREDIAKALQAHGVTADMAKARVDAMTDEEAQKLAAHIDNAPAGAGIVGTLFAVFIILLVTDILGLTKVFPFTRSVR</sequence>
<dbReference type="RefSeq" id="WP_256764230.1">
    <property type="nucleotide sequence ID" value="NZ_JANIGO010000002.1"/>
</dbReference>
<feature type="signal peptide" evidence="2">
    <location>
        <begin position="1"/>
        <end position="27"/>
    </location>
</feature>
<evidence type="ECO:0000256" key="2">
    <source>
        <dbReference type="SAM" id="SignalP"/>
    </source>
</evidence>
<protein>
    <submittedName>
        <fullName evidence="3">PA2779 family protein</fullName>
    </submittedName>
</protein>
<dbReference type="EMBL" id="JANIGO010000002">
    <property type="protein sequence ID" value="MCQ8896454.1"/>
    <property type="molecule type" value="Genomic_DNA"/>
</dbReference>
<organism evidence="3 4">
    <name type="scientific">Limnobacter humi</name>
    <dbReference type="NCBI Taxonomy" id="1778671"/>
    <lineage>
        <taxon>Bacteria</taxon>
        <taxon>Pseudomonadati</taxon>
        <taxon>Pseudomonadota</taxon>
        <taxon>Betaproteobacteria</taxon>
        <taxon>Burkholderiales</taxon>
        <taxon>Burkholderiaceae</taxon>
        <taxon>Limnobacter</taxon>
    </lineage>
</organism>
<accession>A0ABT1WJ62</accession>
<dbReference type="NCBIfam" id="NF033919">
    <property type="entry name" value="PA2779_fam"/>
    <property type="match status" value="1"/>
</dbReference>
<dbReference type="Proteomes" id="UP001204142">
    <property type="component" value="Unassembled WGS sequence"/>
</dbReference>
<keyword evidence="1" id="KW-1133">Transmembrane helix</keyword>
<dbReference type="InterPro" id="IPR016924">
    <property type="entry name" value="UCP029543"/>
</dbReference>
<name>A0ABT1WJ62_9BURK</name>
<dbReference type="PIRSF" id="PIRSF029543">
    <property type="entry name" value="UCP029543"/>
    <property type="match status" value="1"/>
</dbReference>
<reference evidence="3 4" key="1">
    <citation type="submission" date="2022-07" db="EMBL/GenBank/DDBJ databases">
        <authorList>
            <person name="Xamxidin M."/>
            <person name="Wu M."/>
        </authorList>
    </citation>
    <scope>NUCLEOTIDE SEQUENCE [LARGE SCALE GENOMIC DNA]</scope>
    <source>
        <strain evidence="3 4">NBRC 111650</strain>
    </source>
</reference>
<evidence type="ECO:0000313" key="4">
    <source>
        <dbReference type="Proteomes" id="UP001204142"/>
    </source>
</evidence>
<evidence type="ECO:0000313" key="3">
    <source>
        <dbReference type="EMBL" id="MCQ8896454.1"/>
    </source>
</evidence>
<keyword evidence="4" id="KW-1185">Reference proteome</keyword>
<dbReference type="InterPro" id="IPR046735">
    <property type="entry name" value="PA2779-like"/>
</dbReference>
<dbReference type="Pfam" id="PF20332">
    <property type="entry name" value="DUF6627"/>
    <property type="match status" value="1"/>
</dbReference>
<gene>
    <name evidence="3" type="ORF">NQT62_08420</name>
</gene>
<keyword evidence="1" id="KW-0472">Membrane</keyword>
<feature type="transmembrane region" description="Helical" evidence="1">
    <location>
        <begin position="92"/>
        <end position="116"/>
    </location>
</feature>
<feature type="chain" id="PRO_5045878227" evidence="2">
    <location>
        <begin position="28"/>
        <end position="126"/>
    </location>
</feature>
<comment type="caution">
    <text evidence="3">The sequence shown here is derived from an EMBL/GenBank/DDBJ whole genome shotgun (WGS) entry which is preliminary data.</text>
</comment>
<keyword evidence="1" id="KW-0812">Transmembrane</keyword>
<proteinExistence type="predicted"/>
<evidence type="ECO:0000256" key="1">
    <source>
        <dbReference type="SAM" id="Phobius"/>
    </source>
</evidence>